<name>A0A1G6SR53_9BACT</name>
<feature type="domain" description="Secretion system C-terminal sorting" evidence="2">
    <location>
        <begin position="96"/>
        <end position="167"/>
    </location>
</feature>
<dbReference type="Proteomes" id="UP000199452">
    <property type="component" value="Unassembled WGS sequence"/>
</dbReference>
<evidence type="ECO:0000313" key="4">
    <source>
        <dbReference type="Proteomes" id="UP000199452"/>
    </source>
</evidence>
<sequence>MRHKRLKLSAVLLLGLGLTGLQAQTMYVKQSNGTQTAYALSNVRKMTFSAGNVTVQKTDNTTGVYALSGLKYLSFQDFTNGINEPQTAAGSTLYAYPNPVADMLTIDLTGTKNGEGHISILNLEGKVMQKQQTEGTGIVSLNLSQLPQGIYLCRYTNGTETKTVKIIKQ</sequence>
<feature type="chain" id="PRO_5011523101" evidence="1">
    <location>
        <begin position="24"/>
        <end position="169"/>
    </location>
</feature>
<protein>
    <submittedName>
        <fullName evidence="3">Por secretion system C-terminal sorting domain-containing protein</fullName>
    </submittedName>
</protein>
<dbReference type="OrthoDB" id="1489355at2"/>
<dbReference type="NCBIfam" id="TIGR04183">
    <property type="entry name" value="Por_Secre_tail"/>
    <property type="match status" value="1"/>
</dbReference>
<dbReference type="AlphaFoldDB" id="A0A1G6SR53"/>
<keyword evidence="4" id="KW-1185">Reference proteome</keyword>
<organism evidence="3 4">
    <name type="scientific">Williamwhitmania taraxaci</name>
    <dbReference type="NCBI Taxonomy" id="1640674"/>
    <lineage>
        <taxon>Bacteria</taxon>
        <taxon>Pseudomonadati</taxon>
        <taxon>Bacteroidota</taxon>
        <taxon>Bacteroidia</taxon>
        <taxon>Bacteroidales</taxon>
        <taxon>Williamwhitmaniaceae</taxon>
        <taxon>Williamwhitmania</taxon>
    </lineage>
</organism>
<dbReference type="RefSeq" id="WP_092440900.1">
    <property type="nucleotide sequence ID" value="NZ_FMYP01000100.1"/>
</dbReference>
<evidence type="ECO:0000259" key="2">
    <source>
        <dbReference type="Pfam" id="PF18962"/>
    </source>
</evidence>
<evidence type="ECO:0000256" key="1">
    <source>
        <dbReference type="SAM" id="SignalP"/>
    </source>
</evidence>
<evidence type="ECO:0000313" key="3">
    <source>
        <dbReference type="EMBL" id="SDD19390.1"/>
    </source>
</evidence>
<reference evidence="3 4" key="1">
    <citation type="submission" date="2016-09" db="EMBL/GenBank/DDBJ databases">
        <authorList>
            <person name="Capua I."/>
            <person name="De Benedictis P."/>
            <person name="Joannis T."/>
            <person name="Lombin L.H."/>
            <person name="Cattoli G."/>
        </authorList>
    </citation>
    <scope>NUCLEOTIDE SEQUENCE [LARGE SCALE GENOMIC DNA]</scope>
    <source>
        <strain evidence="3 4">A7P-90m</strain>
    </source>
</reference>
<accession>A0A1G6SR53</accession>
<feature type="signal peptide" evidence="1">
    <location>
        <begin position="1"/>
        <end position="23"/>
    </location>
</feature>
<keyword evidence="1" id="KW-0732">Signal</keyword>
<dbReference type="InterPro" id="IPR026444">
    <property type="entry name" value="Secre_tail"/>
</dbReference>
<proteinExistence type="predicted"/>
<dbReference type="EMBL" id="FMYP01000100">
    <property type="protein sequence ID" value="SDD19390.1"/>
    <property type="molecule type" value="Genomic_DNA"/>
</dbReference>
<gene>
    <name evidence="3" type="ORF">SAMN05216323_11005</name>
</gene>
<dbReference type="STRING" id="1640674.SAMN05216323_11005"/>
<dbReference type="Pfam" id="PF18962">
    <property type="entry name" value="Por_Secre_tail"/>
    <property type="match status" value="1"/>
</dbReference>